<keyword evidence="2" id="KW-1185">Reference proteome</keyword>
<evidence type="ECO:0000313" key="1">
    <source>
        <dbReference type="EMBL" id="CAH2312714.1"/>
    </source>
</evidence>
<accession>A0AAD1T154</accession>
<protein>
    <submittedName>
        <fullName evidence="1">Uncharacterized protein</fullName>
    </submittedName>
</protein>
<dbReference type="EMBL" id="OW240919">
    <property type="protein sequence ID" value="CAH2312714.1"/>
    <property type="molecule type" value="Genomic_DNA"/>
</dbReference>
<gene>
    <name evidence="1" type="ORF">PECUL_23A041510</name>
</gene>
<sequence>MLMQQNRSDTSDASMQARLDALDDECRHNNLQIRGIAEPVTTAKLPHFLRLLFSALLPPRQAKNTLVCQCPALPSVIQGHIRGCKDD</sequence>
<organism evidence="1 2">
    <name type="scientific">Pelobates cultripes</name>
    <name type="common">Western spadefoot toad</name>
    <dbReference type="NCBI Taxonomy" id="61616"/>
    <lineage>
        <taxon>Eukaryota</taxon>
        <taxon>Metazoa</taxon>
        <taxon>Chordata</taxon>
        <taxon>Craniata</taxon>
        <taxon>Vertebrata</taxon>
        <taxon>Euteleostomi</taxon>
        <taxon>Amphibia</taxon>
        <taxon>Batrachia</taxon>
        <taxon>Anura</taxon>
        <taxon>Pelobatoidea</taxon>
        <taxon>Pelobatidae</taxon>
        <taxon>Pelobates</taxon>
    </lineage>
</organism>
<evidence type="ECO:0000313" key="2">
    <source>
        <dbReference type="Proteomes" id="UP001295444"/>
    </source>
</evidence>
<dbReference type="AlphaFoldDB" id="A0AAD1T154"/>
<reference evidence="1" key="1">
    <citation type="submission" date="2022-03" db="EMBL/GenBank/DDBJ databases">
        <authorList>
            <person name="Alioto T."/>
            <person name="Alioto T."/>
            <person name="Gomez Garrido J."/>
        </authorList>
    </citation>
    <scope>NUCLEOTIDE SEQUENCE</scope>
</reference>
<dbReference type="Proteomes" id="UP001295444">
    <property type="component" value="Chromosome 08"/>
</dbReference>
<proteinExistence type="predicted"/>
<name>A0AAD1T154_PELCU</name>